<keyword evidence="4" id="KW-1185">Reference proteome</keyword>
<evidence type="ECO:0000313" key="4">
    <source>
        <dbReference type="Proteomes" id="UP000656319"/>
    </source>
</evidence>
<feature type="transmembrane region" description="Helical" evidence="1">
    <location>
        <begin position="41"/>
        <end position="60"/>
    </location>
</feature>
<feature type="transmembrane region" description="Helical" evidence="1">
    <location>
        <begin position="80"/>
        <end position="99"/>
    </location>
</feature>
<accession>A0ABN7HNM3</accession>
<dbReference type="Pfam" id="PF01757">
    <property type="entry name" value="Acyl_transf_3"/>
    <property type="match status" value="1"/>
</dbReference>
<name>A0ABN7HNM3_9BURK</name>
<feature type="domain" description="Acyltransferase 3" evidence="2">
    <location>
        <begin position="12"/>
        <end position="337"/>
    </location>
</feature>
<dbReference type="Proteomes" id="UP000656319">
    <property type="component" value="Unassembled WGS sequence"/>
</dbReference>
<feature type="transmembrane region" description="Helical" evidence="1">
    <location>
        <begin position="15"/>
        <end position="34"/>
    </location>
</feature>
<keyword evidence="1" id="KW-0472">Membrane</keyword>
<evidence type="ECO:0000313" key="3">
    <source>
        <dbReference type="EMBL" id="CAD6528635.1"/>
    </source>
</evidence>
<feature type="transmembrane region" description="Helical" evidence="1">
    <location>
        <begin position="144"/>
        <end position="163"/>
    </location>
</feature>
<keyword evidence="1" id="KW-1133">Transmembrane helix</keyword>
<dbReference type="PANTHER" id="PTHR23028:SF134">
    <property type="entry name" value="PUTATIVE (AFU_ORTHOLOGUE AFUA_4G08520)-RELATED"/>
    <property type="match status" value="1"/>
</dbReference>
<organism evidence="3 4">
    <name type="scientific">Paraburkholderia hiiakae</name>
    <dbReference type="NCBI Taxonomy" id="1081782"/>
    <lineage>
        <taxon>Bacteria</taxon>
        <taxon>Pseudomonadati</taxon>
        <taxon>Pseudomonadota</taxon>
        <taxon>Betaproteobacteria</taxon>
        <taxon>Burkholderiales</taxon>
        <taxon>Burkholderiaceae</taxon>
        <taxon>Paraburkholderia</taxon>
    </lineage>
</organism>
<dbReference type="InterPro" id="IPR050879">
    <property type="entry name" value="Acyltransferase_3"/>
</dbReference>
<dbReference type="InterPro" id="IPR002656">
    <property type="entry name" value="Acyl_transf_3_dom"/>
</dbReference>
<dbReference type="PANTHER" id="PTHR23028">
    <property type="entry name" value="ACETYLTRANSFERASE"/>
    <property type="match status" value="1"/>
</dbReference>
<proteinExistence type="predicted"/>
<feature type="transmembrane region" description="Helical" evidence="1">
    <location>
        <begin position="279"/>
        <end position="298"/>
    </location>
</feature>
<sequence length="368" mass="40631">MDTTNTSSRYATLDGLRGIGALFVLVQHFSLMYHSPVFAHAYLAVDLFFAMSGFVIGSAYDKKIISGSLKFHQYLLLRVVRLYPLYLAGLALGVIAMMVRLPTSYWAEIASALPVSVLMLPSHVALPTFYPWLTTIDFSYPLDFPAWSLFFELMVSLGYGLFFRFLSTRTLFLIMCVSSVGLGIAAYTSTLNGGAFWSSFYLGFARVGYSFPAGLLLYRHRRPGQSHNHLATVAVLLTVIGLLCVSWPAAHQHASDLFLALVVPPALVWVTTRVEPPARLLRLCAFSGMVSYGIYAMHVPFEIIVQEIVYHIHGISHPSGVTALLLLPGVVLLAWATDRYYDTPLRRAVLARSRGRRAAGPVSSNARA</sequence>
<gene>
    <name evidence="3" type="ORF">LMG27952_02253</name>
</gene>
<feature type="transmembrane region" description="Helical" evidence="1">
    <location>
        <begin position="170"/>
        <end position="189"/>
    </location>
</feature>
<keyword evidence="1" id="KW-0812">Transmembrane</keyword>
<feature type="transmembrane region" description="Helical" evidence="1">
    <location>
        <begin position="256"/>
        <end position="272"/>
    </location>
</feature>
<feature type="transmembrane region" description="Helical" evidence="1">
    <location>
        <begin position="195"/>
        <end position="218"/>
    </location>
</feature>
<comment type="caution">
    <text evidence="3">The sequence shown here is derived from an EMBL/GenBank/DDBJ whole genome shotgun (WGS) entry which is preliminary data.</text>
</comment>
<feature type="transmembrane region" description="Helical" evidence="1">
    <location>
        <begin position="230"/>
        <end position="250"/>
    </location>
</feature>
<feature type="transmembrane region" description="Helical" evidence="1">
    <location>
        <begin position="318"/>
        <end position="337"/>
    </location>
</feature>
<reference evidence="3 4" key="1">
    <citation type="submission" date="2020-10" db="EMBL/GenBank/DDBJ databases">
        <authorList>
            <person name="Peeters C."/>
        </authorList>
    </citation>
    <scope>NUCLEOTIDE SEQUENCE [LARGE SCALE GENOMIC DNA]</scope>
    <source>
        <strain evidence="3 4">LMG 27952</strain>
    </source>
</reference>
<dbReference type="RefSeq" id="WP_201695965.1">
    <property type="nucleotide sequence ID" value="NZ_CAJHCQ010000004.1"/>
</dbReference>
<dbReference type="EMBL" id="CAJHCQ010000004">
    <property type="protein sequence ID" value="CAD6528635.1"/>
    <property type="molecule type" value="Genomic_DNA"/>
</dbReference>
<evidence type="ECO:0000259" key="2">
    <source>
        <dbReference type="Pfam" id="PF01757"/>
    </source>
</evidence>
<protein>
    <recommendedName>
        <fullName evidence="2">Acyltransferase 3 domain-containing protein</fullName>
    </recommendedName>
</protein>
<evidence type="ECO:0000256" key="1">
    <source>
        <dbReference type="SAM" id="Phobius"/>
    </source>
</evidence>